<dbReference type="InterPro" id="IPR001206">
    <property type="entry name" value="Diacylglycerol_kinase_cat_dom"/>
</dbReference>
<dbReference type="InterPro" id="IPR016064">
    <property type="entry name" value="NAD/diacylglycerol_kinase_sf"/>
</dbReference>
<evidence type="ECO:0000313" key="3">
    <source>
        <dbReference type="Proteomes" id="UP000471435"/>
    </source>
</evidence>
<keyword evidence="3" id="KW-1185">Reference proteome</keyword>
<dbReference type="Proteomes" id="UP000471435">
    <property type="component" value="Unassembled WGS sequence"/>
</dbReference>
<sequence>MTGTTDQSNSASPVRHADPVVGIIYNPRSHRNQGQDLDVASLPNVHVRQPAQRTDIPKALAELAAFDIDFLIINGGDGTVRDVLSCGQVVFGDSWPDLAVLPKGKTNALNVDLGAPAGWTLAEAIAAYPGGRRIRRRPISITPKNGGSETISGCGPSMLGFIMGGGAFTTGIRAGQDAHRMGAFNSLAVGVTSVWGVLQGLFGSDSNIWRRGTPMQIHLGSERAPMPHSGHGDPATRSIFLASTLEKFPAGIKLFSTEHSGLRLAVLDKPRRRTLAKLPLYFSGILGSPSGKGGFHQVAADEFELQIGDQYILDGEAYPPGTYVVASGPELNFVVP</sequence>
<dbReference type="RefSeq" id="WP_160731052.1">
    <property type="nucleotide sequence ID" value="NZ_WTYP01000002.1"/>
</dbReference>
<dbReference type="EMBL" id="WTYP01000002">
    <property type="protein sequence ID" value="MXP47798.1"/>
    <property type="molecule type" value="Genomic_DNA"/>
</dbReference>
<dbReference type="SUPFAM" id="SSF111331">
    <property type="entry name" value="NAD kinase/diacylglycerol kinase-like"/>
    <property type="match status" value="1"/>
</dbReference>
<reference evidence="2 3" key="1">
    <citation type="submission" date="2019-12" db="EMBL/GenBank/DDBJ databases">
        <title>Genomic-based taxomic classification of the family Erythrobacteraceae.</title>
        <authorList>
            <person name="Xu L."/>
        </authorList>
    </citation>
    <scope>NUCLEOTIDE SEQUENCE [LARGE SCALE GENOMIC DNA]</scope>
    <source>
        <strain evidence="2 3">SW-109</strain>
    </source>
</reference>
<evidence type="ECO:0000313" key="2">
    <source>
        <dbReference type="EMBL" id="MXP47798.1"/>
    </source>
</evidence>
<protein>
    <recommendedName>
        <fullName evidence="1">DAGKc domain-containing protein</fullName>
    </recommendedName>
</protein>
<dbReference type="OrthoDB" id="7209949at2"/>
<evidence type="ECO:0000259" key="1">
    <source>
        <dbReference type="Pfam" id="PF00781"/>
    </source>
</evidence>
<gene>
    <name evidence="2" type="ORF">GRI43_10430</name>
</gene>
<dbReference type="Gene3D" id="3.40.50.10330">
    <property type="entry name" value="Probable inorganic polyphosphate/atp-NAD kinase, domain 1"/>
    <property type="match status" value="1"/>
</dbReference>
<proteinExistence type="predicted"/>
<name>A0A6I4V1X5_9SPHN</name>
<dbReference type="GO" id="GO:0016301">
    <property type="term" value="F:kinase activity"/>
    <property type="evidence" value="ECO:0007669"/>
    <property type="project" value="InterPro"/>
</dbReference>
<organism evidence="2 3">
    <name type="scientific">Pontixanthobacter luteolus</name>
    <dbReference type="NCBI Taxonomy" id="295089"/>
    <lineage>
        <taxon>Bacteria</taxon>
        <taxon>Pseudomonadati</taxon>
        <taxon>Pseudomonadota</taxon>
        <taxon>Alphaproteobacteria</taxon>
        <taxon>Sphingomonadales</taxon>
        <taxon>Erythrobacteraceae</taxon>
        <taxon>Pontixanthobacter</taxon>
    </lineage>
</organism>
<comment type="caution">
    <text evidence="2">The sequence shown here is derived from an EMBL/GenBank/DDBJ whole genome shotgun (WGS) entry which is preliminary data.</text>
</comment>
<accession>A0A6I4V1X5</accession>
<feature type="domain" description="DAGKc" evidence="1">
    <location>
        <begin position="23"/>
        <end position="125"/>
    </location>
</feature>
<dbReference type="InterPro" id="IPR017438">
    <property type="entry name" value="ATP-NAD_kinase_N"/>
</dbReference>
<dbReference type="AlphaFoldDB" id="A0A6I4V1X5"/>
<dbReference type="Pfam" id="PF00781">
    <property type="entry name" value="DAGK_cat"/>
    <property type="match status" value="1"/>
</dbReference>